<feature type="compositionally biased region" description="Low complexity" evidence="1">
    <location>
        <begin position="177"/>
        <end position="192"/>
    </location>
</feature>
<gene>
    <name evidence="2" type="ORF">QBC34DRAFT_384749</name>
</gene>
<feature type="compositionally biased region" description="Acidic residues" evidence="1">
    <location>
        <begin position="49"/>
        <end position="63"/>
    </location>
</feature>
<keyword evidence="2" id="KW-0804">Transcription</keyword>
<dbReference type="AlphaFoldDB" id="A0AAV9GAU7"/>
<feature type="compositionally biased region" description="Low complexity" evidence="1">
    <location>
        <begin position="507"/>
        <end position="517"/>
    </location>
</feature>
<evidence type="ECO:0000313" key="2">
    <source>
        <dbReference type="EMBL" id="KAK4445002.1"/>
    </source>
</evidence>
<reference evidence="2" key="1">
    <citation type="journal article" date="2023" name="Mol. Phylogenet. Evol.">
        <title>Genome-scale phylogeny and comparative genomics of the fungal order Sordariales.</title>
        <authorList>
            <person name="Hensen N."/>
            <person name="Bonometti L."/>
            <person name="Westerberg I."/>
            <person name="Brannstrom I.O."/>
            <person name="Guillou S."/>
            <person name="Cros-Aarteil S."/>
            <person name="Calhoun S."/>
            <person name="Haridas S."/>
            <person name="Kuo A."/>
            <person name="Mondo S."/>
            <person name="Pangilinan J."/>
            <person name="Riley R."/>
            <person name="LaButti K."/>
            <person name="Andreopoulos B."/>
            <person name="Lipzen A."/>
            <person name="Chen C."/>
            <person name="Yan M."/>
            <person name="Daum C."/>
            <person name="Ng V."/>
            <person name="Clum A."/>
            <person name="Steindorff A."/>
            <person name="Ohm R.A."/>
            <person name="Martin F."/>
            <person name="Silar P."/>
            <person name="Natvig D.O."/>
            <person name="Lalanne C."/>
            <person name="Gautier V."/>
            <person name="Ament-Velasquez S.L."/>
            <person name="Kruys A."/>
            <person name="Hutchinson M.I."/>
            <person name="Powell A.J."/>
            <person name="Barry K."/>
            <person name="Miller A.N."/>
            <person name="Grigoriev I.V."/>
            <person name="Debuchy R."/>
            <person name="Gladieux P."/>
            <person name="Hiltunen Thoren M."/>
            <person name="Johannesson H."/>
        </authorList>
    </citation>
    <scope>NUCLEOTIDE SEQUENCE</scope>
    <source>
        <strain evidence="2">PSN243</strain>
    </source>
</reference>
<feature type="region of interest" description="Disordered" evidence="1">
    <location>
        <begin position="1"/>
        <end position="287"/>
    </location>
</feature>
<feature type="compositionally biased region" description="Low complexity" evidence="1">
    <location>
        <begin position="121"/>
        <end position="136"/>
    </location>
</feature>
<keyword evidence="2" id="KW-0240">DNA-directed RNA polymerase</keyword>
<evidence type="ECO:0000313" key="3">
    <source>
        <dbReference type="Proteomes" id="UP001321760"/>
    </source>
</evidence>
<accession>A0AAV9GAU7</accession>
<feature type="compositionally biased region" description="Basic and acidic residues" evidence="1">
    <location>
        <begin position="33"/>
        <end position="48"/>
    </location>
</feature>
<name>A0AAV9GAU7_9PEZI</name>
<dbReference type="EMBL" id="MU865970">
    <property type="protein sequence ID" value="KAK4445002.1"/>
    <property type="molecule type" value="Genomic_DNA"/>
</dbReference>
<sequence length="586" mass="60922">MAGPRVKVGTLDQHAATAAKLAKDASKANTKMKRVDQAKHESRNKTPVDDDSDSDSSEGDSDNESTAAPDSGNWAARFKKTKTNVKSKETVSDSEDSSDSDSGSDSESDAKNKGATVKARSTSSSGSESDSSSVAKSETDTKMTNTEDVSESGSGSSSEDDSDSSEREAEVTKKKAPATANPASKAKNSASSSDDEAEASESSESGSEEESEDEVPAKTKPQVGGAKLTGGVGRQVIAPATGKEASKGDAMEVDSEEGSDSEDKDDSSKAIEKRNGNTAAPPATEFVGQDFQLRQAVDGVDAAEVAKIFRNAKSEGKQLWYFTVPAALPIEVIQEHAIPLEKIRAGAPIVAYDGDDYTASPDSVVDTSITVIIPNKAGNKYQTLNRSVERTIHIRKVMRFNDEDTAAAVASVASAPKIPRPQPKGLKARYQPLGVPAAPMGKIGFDASSDGEEDVEMDEAPLALPSSETPKTANKKRKHGAVETGTPNQDEPGSASTKKSKKARVGASESTPAASSTAKKHTPIAPPSVPAMNGMAGPPASSPVLSTRKVPGSPDKLPSTQPAMSSKIIPKKITPVAPPKVPGSKN</sequence>
<dbReference type="Pfam" id="PF08208">
    <property type="entry name" value="RNA_polI_A34"/>
    <property type="match status" value="1"/>
</dbReference>
<dbReference type="PANTHER" id="PTHR28155">
    <property type="entry name" value="ACR243WP"/>
    <property type="match status" value="1"/>
</dbReference>
<feature type="compositionally biased region" description="Acidic residues" evidence="1">
    <location>
        <begin position="92"/>
        <end position="107"/>
    </location>
</feature>
<protein>
    <submittedName>
        <fullName evidence="2">DNA-directed RNA polymerase I subunit RPA34.5-domain-containing protein</fullName>
    </submittedName>
</protein>
<feature type="compositionally biased region" description="Acidic residues" evidence="1">
    <location>
        <begin position="449"/>
        <end position="459"/>
    </location>
</feature>
<organism evidence="2 3">
    <name type="scientific">Podospora aff. communis PSN243</name>
    <dbReference type="NCBI Taxonomy" id="3040156"/>
    <lineage>
        <taxon>Eukaryota</taxon>
        <taxon>Fungi</taxon>
        <taxon>Dikarya</taxon>
        <taxon>Ascomycota</taxon>
        <taxon>Pezizomycotina</taxon>
        <taxon>Sordariomycetes</taxon>
        <taxon>Sordariomycetidae</taxon>
        <taxon>Sordariales</taxon>
        <taxon>Podosporaceae</taxon>
        <taxon>Podospora</taxon>
    </lineage>
</organism>
<dbReference type="Proteomes" id="UP001321760">
    <property type="component" value="Unassembled WGS sequence"/>
</dbReference>
<dbReference type="GO" id="GO:0006360">
    <property type="term" value="P:transcription by RNA polymerase I"/>
    <property type="evidence" value="ECO:0007669"/>
    <property type="project" value="InterPro"/>
</dbReference>
<feature type="compositionally biased region" description="Pro residues" evidence="1">
    <location>
        <begin position="576"/>
        <end position="586"/>
    </location>
</feature>
<comment type="caution">
    <text evidence="2">The sequence shown here is derived from an EMBL/GenBank/DDBJ whole genome shotgun (WGS) entry which is preliminary data.</text>
</comment>
<dbReference type="PANTHER" id="PTHR28155:SF1">
    <property type="entry name" value="DNA-DIRECTED RNA POLYMERASE I SUBUNIT RPA34.5-DOMAIN-CONTAINING PROTEIN"/>
    <property type="match status" value="1"/>
</dbReference>
<proteinExistence type="predicted"/>
<feature type="compositionally biased region" description="Basic and acidic residues" evidence="1">
    <location>
        <begin position="164"/>
        <end position="173"/>
    </location>
</feature>
<keyword evidence="3" id="KW-1185">Reference proteome</keyword>
<feature type="compositionally biased region" description="Basic and acidic residues" evidence="1">
    <location>
        <begin position="266"/>
        <end position="275"/>
    </location>
</feature>
<dbReference type="GO" id="GO:0000428">
    <property type="term" value="C:DNA-directed RNA polymerase complex"/>
    <property type="evidence" value="ECO:0007669"/>
    <property type="project" value="UniProtKB-KW"/>
</dbReference>
<dbReference type="InterPro" id="IPR013240">
    <property type="entry name" value="DNA-dir_RNA_pol1_su_RPA34"/>
</dbReference>
<feature type="compositionally biased region" description="Acidic residues" evidence="1">
    <location>
        <begin position="193"/>
        <end position="214"/>
    </location>
</feature>
<feature type="compositionally biased region" description="Acidic residues" evidence="1">
    <location>
        <begin position="251"/>
        <end position="265"/>
    </location>
</feature>
<reference evidence="2" key="2">
    <citation type="submission" date="2023-05" db="EMBL/GenBank/DDBJ databases">
        <authorList>
            <consortium name="Lawrence Berkeley National Laboratory"/>
            <person name="Steindorff A."/>
            <person name="Hensen N."/>
            <person name="Bonometti L."/>
            <person name="Westerberg I."/>
            <person name="Brannstrom I.O."/>
            <person name="Guillou S."/>
            <person name="Cros-Aarteil S."/>
            <person name="Calhoun S."/>
            <person name="Haridas S."/>
            <person name="Kuo A."/>
            <person name="Mondo S."/>
            <person name="Pangilinan J."/>
            <person name="Riley R."/>
            <person name="Labutti K."/>
            <person name="Andreopoulos B."/>
            <person name="Lipzen A."/>
            <person name="Chen C."/>
            <person name="Yanf M."/>
            <person name="Daum C."/>
            <person name="Ng V."/>
            <person name="Clum A."/>
            <person name="Ohm R."/>
            <person name="Martin F."/>
            <person name="Silar P."/>
            <person name="Natvig D."/>
            <person name="Lalanne C."/>
            <person name="Gautier V."/>
            <person name="Ament-Velasquez S.L."/>
            <person name="Kruys A."/>
            <person name="Hutchinson M.I."/>
            <person name="Powell A.J."/>
            <person name="Barry K."/>
            <person name="Miller A.N."/>
            <person name="Grigoriev I.V."/>
            <person name="Debuchy R."/>
            <person name="Gladieux P."/>
            <person name="Thoren M.H."/>
            <person name="Johannesson H."/>
        </authorList>
    </citation>
    <scope>NUCLEOTIDE SEQUENCE</scope>
    <source>
        <strain evidence="2">PSN243</strain>
    </source>
</reference>
<dbReference type="InterPro" id="IPR053263">
    <property type="entry name" value="Euk_RPA34_RNAP_subunit"/>
</dbReference>
<feature type="compositionally biased region" description="Polar residues" evidence="1">
    <location>
        <begin position="485"/>
        <end position="497"/>
    </location>
</feature>
<dbReference type="Gene3D" id="6.20.250.70">
    <property type="match status" value="1"/>
</dbReference>
<feature type="region of interest" description="Disordered" evidence="1">
    <location>
        <begin position="437"/>
        <end position="586"/>
    </location>
</feature>
<evidence type="ECO:0000256" key="1">
    <source>
        <dbReference type="SAM" id="MobiDB-lite"/>
    </source>
</evidence>